<feature type="domain" description="MARVEL" evidence="7">
    <location>
        <begin position="9"/>
        <end position="133"/>
    </location>
</feature>
<feature type="transmembrane region" description="Helical" evidence="6">
    <location>
        <begin position="161"/>
        <end position="183"/>
    </location>
</feature>
<dbReference type="PANTHER" id="PTHR37451:SF1">
    <property type="entry name" value="MARVEL DOMAIN-CONTAINING PROTEIN"/>
    <property type="match status" value="1"/>
</dbReference>
<keyword evidence="2 6" id="KW-0812">Transmembrane</keyword>
<dbReference type="RefSeq" id="XP_051609535.1">
    <property type="nucleotide sequence ID" value="XM_051751238.1"/>
</dbReference>
<feature type="compositionally biased region" description="Basic and acidic residues" evidence="5">
    <location>
        <begin position="192"/>
        <end position="207"/>
    </location>
</feature>
<dbReference type="AlphaFoldDB" id="A0AAD5BFX8"/>
<evidence type="ECO:0000256" key="4">
    <source>
        <dbReference type="ARBA" id="ARBA00023136"/>
    </source>
</evidence>
<keyword evidence="9" id="KW-1185">Reference proteome</keyword>
<feature type="region of interest" description="Disordered" evidence="5">
    <location>
        <begin position="192"/>
        <end position="272"/>
    </location>
</feature>
<comment type="caution">
    <text evidence="8">The sequence shown here is derived from an EMBL/GenBank/DDBJ whole genome shotgun (WGS) entry which is preliminary data.</text>
</comment>
<evidence type="ECO:0000313" key="8">
    <source>
        <dbReference type="EMBL" id="KAI5960032.1"/>
    </source>
</evidence>
<dbReference type="Proteomes" id="UP001204833">
    <property type="component" value="Unassembled WGS sequence"/>
</dbReference>
<gene>
    <name evidence="8" type="ORF">KGF57_001976</name>
</gene>
<dbReference type="GO" id="GO:0016020">
    <property type="term" value="C:membrane"/>
    <property type="evidence" value="ECO:0007669"/>
    <property type="project" value="UniProtKB-SubCell"/>
</dbReference>
<sequence>MVQPRRNTSVFLRTVELVTTVAILCLSGSILAKVGHDIPRVSFTTTVAAIDILYLGYVGLFVPVALNNTTPSFVILGAQSAVWILYLGSWAAIAAHFPTDCTTNSWENSSTATCRSYQALLPFTLFNWLLYSVEGTLFLSYSYVNEVVNYGLGHTFRPSPFYWGSIFALDLGLVRQCCGVLLFRHSSEKDETRRGDLEGGATRRDANGGEIAPAENGILEEEEAKIVAAEQPTPAGHGVHDHARGMATVPERRSIQSNRSVTGGESVRPARV</sequence>
<name>A0AAD5BFX8_9ASCO</name>
<feature type="transmembrane region" description="Helical" evidence="6">
    <location>
        <begin position="119"/>
        <end position="141"/>
    </location>
</feature>
<protein>
    <recommendedName>
        <fullName evidence="7">MARVEL domain-containing protein</fullName>
    </recommendedName>
</protein>
<keyword evidence="3 6" id="KW-1133">Transmembrane helix</keyword>
<evidence type="ECO:0000259" key="7">
    <source>
        <dbReference type="Pfam" id="PF01284"/>
    </source>
</evidence>
<keyword evidence="4 6" id="KW-0472">Membrane</keyword>
<dbReference type="InterPro" id="IPR008253">
    <property type="entry name" value="Marvel"/>
</dbReference>
<accession>A0AAD5BFX8</accession>
<dbReference type="GeneID" id="76150035"/>
<organism evidence="8 9">
    <name type="scientific">Candida theae</name>
    <dbReference type="NCBI Taxonomy" id="1198502"/>
    <lineage>
        <taxon>Eukaryota</taxon>
        <taxon>Fungi</taxon>
        <taxon>Dikarya</taxon>
        <taxon>Ascomycota</taxon>
        <taxon>Saccharomycotina</taxon>
        <taxon>Pichiomycetes</taxon>
        <taxon>Debaryomycetaceae</taxon>
        <taxon>Candida/Lodderomyces clade</taxon>
        <taxon>Candida</taxon>
    </lineage>
</organism>
<evidence type="ECO:0000256" key="6">
    <source>
        <dbReference type="SAM" id="Phobius"/>
    </source>
</evidence>
<evidence type="ECO:0000256" key="3">
    <source>
        <dbReference type="ARBA" id="ARBA00022989"/>
    </source>
</evidence>
<feature type="compositionally biased region" description="Basic and acidic residues" evidence="5">
    <location>
        <begin position="238"/>
        <end position="254"/>
    </location>
</feature>
<feature type="transmembrane region" description="Helical" evidence="6">
    <location>
        <begin position="43"/>
        <end position="66"/>
    </location>
</feature>
<dbReference type="Pfam" id="PF01284">
    <property type="entry name" value="MARVEL"/>
    <property type="match status" value="1"/>
</dbReference>
<reference evidence="8 9" key="1">
    <citation type="journal article" date="2022" name="DNA Res.">
        <title>Genome analysis of five recently described species of the CUG-Ser clade uncovers Candida theae as a new hybrid lineage with pathogenic potential in the Candida parapsilosis species complex.</title>
        <authorList>
            <person name="Mixao V."/>
            <person name="Del Olmo V."/>
            <person name="Hegedusova E."/>
            <person name="Saus E."/>
            <person name="Pryszcz L."/>
            <person name="Cillingova A."/>
            <person name="Nosek J."/>
            <person name="Gabaldon T."/>
        </authorList>
    </citation>
    <scope>NUCLEOTIDE SEQUENCE [LARGE SCALE GENOMIC DNA]</scope>
    <source>
        <strain evidence="8 9">CBS 12239</strain>
    </source>
</reference>
<dbReference type="PANTHER" id="PTHR37451">
    <property type="entry name" value="MARVEL DOMAIN"/>
    <property type="match status" value="1"/>
</dbReference>
<feature type="transmembrane region" description="Helical" evidence="6">
    <location>
        <begin position="12"/>
        <end position="31"/>
    </location>
</feature>
<evidence type="ECO:0000313" key="9">
    <source>
        <dbReference type="Proteomes" id="UP001204833"/>
    </source>
</evidence>
<evidence type="ECO:0000256" key="1">
    <source>
        <dbReference type="ARBA" id="ARBA00004141"/>
    </source>
</evidence>
<evidence type="ECO:0000256" key="5">
    <source>
        <dbReference type="SAM" id="MobiDB-lite"/>
    </source>
</evidence>
<comment type="subcellular location">
    <subcellularLocation>
        <location evidence="1">Membrane</location>
        <topology evidence="1">Multi-pass membrane protein</topology>
    </subcellularLocation>
</comment>
<proteinExistence type="predicted"/>
<feature type="transmembrane region" description="Helical" evidence="6">
    <location>
        <begin position="72"/>
        <end position="98"/>
    </location>
</feature>
<dbReference type="EMBL" id="JAIHNG010000099">
    <property type="protein sequence ID" value="KAI5960032.1"/>
    <property type="molecule type" value="Genomic_DNA"/>
</dbReference>
<evidence type="ECO:0000256" key="2">
    <source>
        <dbReference type="ARBA" id="ARBA00022692"/>
    </source>
</evidence>